<sequence>MKIDLNAMGYDELIAHGEEVMRMIRLRSYGEGYKQGKFDADMDATYMRPQEKSAQARRDEIVEIARADLEKLADEDGPVYQTEDNEGYPCSCYASFRVNKEHRTIACDLRGVRTGERYKRGIAKAAPSDCFNVHIGKAIALRRALGLAVPDEYLNAPQPTEVRVGDVVRGKYEESYYQYEGRLFGDSYEEQIKEIEDGKFRYMSGDYDFIDSANLTIIDDSREEVGE</sequence>
<proteinExistence type="predicted"/>
<gene>
    <name evidence="1" type="ORF">P5633_11635</name>
</gene>
<dbReference type="AlphaFoldDB" id="A0AAX3RG99"/>
<protein>
    <recommendedName>
        <fullName evidence="3">Phage protein</fullName>
    </recommendedName>
</protein>
<reference evidence="1" key="1">
    <citation type="submission" date="2025-02" db="EMBL/GenBank/DDBJ databases">
        <title>Complete genome sequences of 52 Bacillus and Priestia strains isolated from West-African fermentations and 26 reference strains from the DSMZ collection.</title>
        <authorList>
            <person name="Wiedenbein E.S."/>
            <person name="Canoy T.S."/>
            <person name="Hui Y."/>
            <person name="Parkouda C."/>
            <person name="Dawende C."/>
            <person name="Ametefe E."/>
            <person name="Jespersen L."/>
            <person name="Nielsen D.S."/>
        </authorList>
    </citation>
    <scope>NUCLEOTIDE SEQUENCE</scope>
    <source>
        <strain evidence="1">PRO56</strain>
    </source>
</reference>
<dbReference type="EMBL" id="CP120576">
    <property type="protein sequence ID" value="WEY83100.1"/>
    <property type="molecule type" value="Genomic_DNA"/>
</dbReference>
<evidence type="ECO:0000313" key="2">
    <source>
        <dbReference type="Proteomes" id="UP001214898"/>
    </source>
</evidence>
<organism evidence="1 2">
    <name type="scientific">Bacillus subtilis</name>
    <dbReference type="NCBI Taxonomy" id="1423"/>
    <lineage>
        <taxon>Bacteria</taxon>
        <taxon>Bacillati</taxon>
        <taxon>Bacillota</taxon>
        <taxon>Bacilli</taxon>
        <taxon>Bacillales</taxon>
        <taxon>Bacillaceae</taxon>
        <taxon>Bacillus</taxon>
    </lineage>
</organism>
<name>A0AAX3RG99_BACIU</name>
<evidence type="ECO:0008006" key="3">
    <source>
        <dbReference type="Google" id="ProtNLM"/>
    </source>
</evidence>
<evidence type="ECO:0000313" key="1">
    <source>
        <dbReference type="EMBL" id="WEY83100.1"/>
    </source>
</evidence>
<accession>A0AAX3RG99</accession>
<dbReference type="Proteomes" id="UP001214898">
    <property type="component" value="Chromosome"/>
</dbReference>